<reference evidence="8" key="1">
    <citation type="submission" date="2013-09" db="EMBL/GenBank/DDBJ databases">
        <title>The Genome Sequence of Anopheles maculatus species B.</title>
        <authorList>
            <consortium name="The Broad Institute Genomics Platform"/>
            <person name="Neafsey D.E."/>
            <person name="Besansky N."/>
            <person name="Howell P."/>
            <person name="Walton C."/>
            <person name="Young S.K."/>
            <person name="Zeng Q."/>
            <person name="Gargeya S."/>
            <person name="Fitzgerald M."/>
            <person name="Haas B."/>
            <person name="Abouelleil A."/>
            <person name="Allen A.W."/>
            <person name="Alvarado L."/>
            <person name="Arachchi H.M."/>
            <person name="Berlin A.M."/>
            <person name="Chapman S.B."/>
            <person name="Gainer-Dewar J."/>
            <person name="Goldberg J."/>
            <person name="Griggs A."/>
            <person name="Gujja S."/>
            <person name="Hansen M."/>
            <person name="Howarth C."/>
            <person name="Imamovic A."/>
            <person name="Ireland A."/>
            <person name="Larimer J."/>
            <person name="McCowan C."/>
            <person name="Murphy C."/>
            <person name="Pearson M."/>
            <person name="Poon T.W."/>
            <person name="Priest M."/>
            <person name="Roberts A."/>
            <person name="Saif S."/>
            <person name="Shea T."/>
            <person name="Sisk P."/>
            <person name="Sykes S."/>
            <person name="Wortman J."/>
            <person name="Nusbaum C."/>
            <person name="Birren B."/>
        </authorList>
    </citation>
    <scope>NUCLEOTIDE SEQUENCE [LARGE SCALE GENOMIC DNA]</scope>
    <source>
        <strain evidence="8">maculatus3</strain>
    </source>
</reference>
<feature type="transmembrane region" description="Helical" evidence="6">
    <location>
        <begin position="75"/>
        <end position="96"/>
    </location>
</feature>
<dbReference type="GO" id="GO:0050909">
    <property type="term" value="P:sensory perception of taste"/>
    <property type="evidence" value="ECO:0007669"/>
    <property type="project" value="InterPro"/>
</dbReference>
<dbReference type="Pfam" id="PF08395">
    <property type="entry name" value="7tm_7"/>
    <property type="match status" value="1"/>
</dbReference>
<keyword evidence="3 6" id="KW-0812">Transmembrane</keyword>
<comment type="caution">
    <text evidence="6">Lacks conserved residue(s) required for the propagation of feature annotation.</text>
</comment>
<organism evidence="7 8">
    <name type="scientific">Anopheles maculatus</name>
    <dbReference type="NCBI Taxonomy" id="74869"/>
    <lineage>
        <taxon>Eukaryota</taxon>
        <taxon>Metazoa</taxon>
        <taxon>Ecdysozoa</taxon>
        <taxon>Arthropoda</taxon>
        <taxon>Hexapoda</taxon>
        <taxon>Insecta</taxon>
        <taxon>Pterygota</taxon>
        <taxon>Neoptera</taxon>
        <taxon>Endopterygota</taxon>
        <taxon>Diptera</taxon>
        <taxon>Nematocera</taxon>
        <taxon>Culicoidea</taxon>
        <taxon>Culicidae</taxon>
        <taxon>Anophelinae</taxon>
        <taxon>Anopheles</taxon>
        <taxon>Anopheles maculatus group</taxon>
    </lineage>
</organism>
<dbReference type="VEuPathDB" id="VectorBase:AMAM008391"/>
<dbReference type="AlphaFoldDB" id="A0A182SK65"/>
<keyword evidence="6" id="KW-0675">Receptor</keyword>
<dbReference type="InterPro" id="IPR013604">
    <property type="entry name" value="7TM_chemorcpt"/>
</dbReference>
<feature type="transmembrane region" description="Helical" evidence="6">
    <location>
        <begin position="12"/>
        <end position="35"/>
    </location>
</feature>
<dbReference type="GO" id="GO:0007165">
    <property type="term" value="P:signal transduction"/>
    <property type="evidence" value="ECO:0007669"/>
    <property type="project" value="UniProtKB-KW"/>
</dbReference>
<keyword evidence="8" id="KW-1185">Reference proteome</keyword>
<evidence type="ECO:0000256" key="3">
    <source>
        <dbReference type="ARBA" id="ARBA00022692"/>
    </source>
</evidence>
<dbReference type="EnsemblMetazoa" id="AMAM008391-RA">
    <property type="protein sequence ID" value="AMAM008391-PA"/>
    <property type="gene ID" value="AMAM008391"/>
</dbReference>
<name>A0A182SK65_9DIPT</name>
<evidence type="ECO:0000256" key="1">
    <source>
        <dbReference type="ARBA" id="ARBA00004651"/>
    </source>
</evidence>
<protein>
    <recommendedName>
        <fullName evidence="6">Gustatory receptor</fullName>
    </recommendedName>
</protein>
<keyword evidence="2 6" id="KW-1003">Cell membrane</keyword>
<evidence type="ECO:0000256" key="4">
    <source>
        <dbReference type="ARBA" id="ARBA00022989"/>
    </source>
</evidence>
<dbReference type="GO" id="GO:0005886">
    <property type="term" value="C:plasma membrane"/>
    <property type="evidence" value="ECO:0007669"/>
    <property type="project" value="UniProtKB-SubCell"/>
</dbReference>
<keyword evidence="6" id="KW-0807">Transducer</keyword>
<sequence length="308" mass="35936">MSYDIRITKAVLFLFKWFAQLYGILPLSSQALIFVRSGTRLWYSRTIAVFLLVVYPYSYLVLLSKHLFPMLSISYYMVMVQFTFNYIIVVVLYLQVLLDPSTLLHILNDLIVRTQAILRYTCSSGESTVGRRLLLKTIAIDIVQSFSWYGGFIWLQRILGVSYMLAFWFNTIAVMQIVGVTNILLAVLLWGAFLYRLINERVQTIIGNLVQMADIAQHRDTANHDRRIIFNHIYRQLSILRAHHYALTECIQNIVQFYNVPLMLLLPSRVMICKIFNSLADLSRLLNNGKQRWKVPRTKKNIRKNALK</sequence>
<reference evidence="7" key="2">
    <citation type="submission" date="2020-05" db="UniProtKB">
        <authorList>
            <consortium name="EnsemblMetazoa"/>
        </authorList>
    </citation>
    <scope>IDENTIFICATION</scope>
    <source>
        <strain evidence="7">maculatus3</strain>
    </source>
</reference>
<comment type="similarity">
    <text evidence="6">Belongs to the insect chemoreceptor superfamily. Gustatory receptor (GR) family.</text>
</comment>
<evidence type="ECO:0000256" key="5">
    <source>
        <dbReference type="ARBA" id="ARBA00023136"/>
    </source>
</evidence>
<evidence type="ECO:0000313" key="7">
    <source>
        <dbReference type="EnsemblMetazoa" id="AMAM008391-PA"/>
    </source>
</evidence>
<comment type="function">
    <text evidence="6">Gustatory receptor which mediates acceptance or avoidance behavior, depending on its substrates.</text>
</comment>
<feature type="transmembrane region" description="Helical" evidence="6">
    <location>
        <begin position="167"/>
        <end position="195"/>
    </location>
</feature>
<evidence type="ECO:0000313" key="8">
    <source>
        <dbReference type="Proteomes" id="UP000075901"/>
    </source>
</evidence>
<evidence type="ECO:0000256" key="2">
    <source>
        <dbReference type="ARBA" id="ARBA00022475"/>
    </source>
</evidence>
<keyword evidence="4 6" id="KW-1133">Transmembrane helix</keyword>
<accession>A0A182SK65</accession>
<feature type="transmembrane region" description="Helical" evidence="6">
    <location>
        <begin position="41"/>
        <end position="63"/>
    </location>
</feature>
<comment type="subcellular location">
    <subcellularLocation>
        <location evidence="1 6">Cell membrane</location>
        <topology evidence="1 6">Multi-pass membrane protein</topology>
    </subcellularLocation>
</comment>
<evidence type="ECO:0000256" key="6">
    <source>
        <dbReference type="RuleBase" id="RU363108"/>
    </source>
</evidence>
<keyword evidence="5 6" id="KW-0472">Membrane</keyword>
<proteinExistence type="inferred from homology"/>
<dbReference type="Proteomes" id="UP000075901">
    <property type="component" value="Unassembled WGS sequence"/>
</dbReference>